<dbReference type="RefSeq" id="WP_344299567.1">
    <property type="nucleotide sequence ID" value="NZ_BAAAQW010000005.1"/>
</dbReference>
<proteinExistence type="predicted"/>
<evidence type="ECO:0000313" key="4">
    <source>
        <dbReference type="Proteomes" id="UP001500432"/>
    </source>
</evidence>
<organism evidence="3 4">
    <name type="scientific">Sinomonas flava</name>
    <dbReference type="NCBI Taxonomy" id="496857"/>
    <lineage>
        <taxon>Bacteria</taxon>
        <taxon>Bacillati</taxon>
        <taxon>Actinomycetota</taxon>
        <taxon>Actinomycetes</taxon>
        <taxon>Micrococcales</taxon>
        <taxon>Micrococcaceae</taxon>
        <taxon>Sinomonas</taxon>
    </lineage>
</organism>
<feature type="region of interest" description="Disordered" evidence="1">
    <location>
        <begin position="1"/>
        <end position="21"/>
    </location>
</feature>
<keyword evidence="2" id="KW-1133">Transmembrane helix</keyword>
<gene>
    <name evidence="3" type="ORF">GCM10009849_20120</name>
</gene>
<feature type="transmembrane region" description="Helical" evidence="2">
    <location>
        <begin position="33"/>
        <end position="53"/>
    </location>
</feature>
<dbReference type="Proteomes" id="UP001500432">
    <property type="component" value="Unassembled WGS sequence"/>
</dbReference>
<keyword evidence="2" id="KW-0472">Membrane</keyword>
<protein>
    <submittedName>
        <fullName evidence="3">Uncharacterized protein</fullName>
    </submittedName>
</protein>
<reference evidence="4" key="1">
    <citation type="journal article" date="2019" name="Int. J. Syst. Evol. Microbiol.">
        <title>The Global Catalogue of Microorganisms (GCM) 10K type strain sequencing project: providing services to taxonomists for standard genome sequencing and annotation.</title>
        <authorList>
            <consortium name="The Broad Institute Genomics Platform"/>
            <consortium name="The Broad Institute Genome Sequencing Center for Infectious Disease"/>
            <person name="Wu L."/>
            <person name="Ma J."/>
        </authorList>
    </citation>
    <scope>NUCLEOTIDE SEQUENCE [LARGE SCALE GENOMIC DNA]</scope>
    <source>
        <strain evidence="4">JCM 16034</strain>
    </source>
</reference>
<feature type="region of interest" description="Disordered" evidence="1">
    <location>
        <begin position="65"/>
        <end position="89"/>
    </location>
</feature>
<evidence type="ECO:0000256" key="2">
    <source>
        <dbReference type="SAM" id="Phobius"/>
    </source>
</evidence>
<keyword evidence="2" id="KW-0812">Transmembrane</keyword>
<comment type="caution">
    <text evidence="3">The sequence shown here is derived from an EMBL/GenBank/DDBJ whole genome shotgun (WGS) entry which is preliminary data.</text>
</comment>
<feature type="compositionally biased region" description="Polar residues" evidence="1">
    <location>
        <begin position="1"/>
        <end position="11"/>
    </location>
</feature>
<dbReference type="EMBL" id="BAAAQW010000005">
    <property type="protein sequence ID" value="GAA2200277.1"/>
    <property type="molecule type" value="Genomic_DNA"/>
</dbReference>
<evidence type="ECO:0000313" key="3">
    <source>
        <dbReference type="EMBL" id="GAA2200277.1"/>
    </source>
</evidence>
<sequence length="89" mass="10040">MQNLLIALSQTPPSPEGTLRPGLSEDQITPGTWGFLLTAFVVVLTILLIVDMVRRLRRVRYRAQVEEAREAEREPEEAERAPEKGEPEA</sequence>
<name>A0ABP5NQ48_9MICC</name>
<keyword evidence="4" id="KW-1185">Reference proteome</keyword>
<evidence type="ECO:0000256" key="1">
    <source>
        <dbReference type="SAM" id="MobiDB-lite"/>
    </source>
</evidence>
<accession>A0ABP5NQ48</accession>